<dbReference type="NCBIfam" id="TIGR00580">
    <property type="entry name" value="mfd"/>
    <property type="match status" value="1"/>
</dbReference>
<dbReference type="InterPro" id="IPR014001">
    <property type="entry name" value="Helicase_ATP-bd"/>
</dbReference>
<dbReference type="EC" id="3.6.4.-" evidence="13"/>
<dbReference type="HAMAP" id="MF_00969">
    <property type="entry name" value="TRCF"/>
    <property type="match status" value="1"/>
</dbReference>
<proteinExistence type="inferred from homology"/>
<feature type="domain" description="Helicase C-terminal" evidence="15">
    <location>
        <begin position="811"/>
        <end position="964"/>
    </location>
</feature>
<dbReference type="InterPro" id="IPR048635">
    <property type="entry name" value="MFD_D3"/>
</dbReference>
<keyword evidence="8 13" id="KW-0238">DNA-binding</keyword>
<dbReference type="CDD" id="cd17991">
    <property type="entry name" value="DEXHc_TRCF"/>
    <property type="match status" value="1"/>
</dbReference>
<evidence type="ECO:0000256" key="13">
    <source>
        <dbReference type="HAMAP-Rule" id="MF_00969"/>
    </source>
</evidence>
<dbReference type="SMART" id="SM00487">
    <property type="entry name" value="DEXDc"/>
    <property type="match status" value="1"/>
</dbReference>
<dbReference type="FunFam" id="3.40.50.300:FF:000300">
    <property type="entry name" value="Transcription-repair-coupling factor"/>
    <property type="match status" value="1"/>
</dbReference>
<organism evidence="16 17">
    <name type="scientific">Candidatus Anaerobiospirillum merdipullorum</name>
    <dbReference type="NCBI Taxonomy" id="2838450"/>
    <lineage>
        <taxon>Bacteria</taxon>
        <taxon>Pseudomonadati</taxon>
        <taxon>Pseudomonadota</taxon>
        <taxon>Gammaproteobacteria</taxon>
        <taxon>Aeromonadales</taxon>
        <taxon>Succinivibrionaceae</taxon>
        <taxon>Anaerobiospirillum</taxon>
    </lineage>
</organism>
<dbReference type="PANTHER" id="PTHR47964:SF1">
    <property type="entry name" value="ATP-DEPENDENT DNA HELICASE HOMOLOG RECG, CHLOROPLASTIC"/>
    <property type="match status" value="1"/>
</dbReference>
<comment type="similarity">
    <text evidence="10 13">In the N-terminal section; belongs to the UvrB family.</text>
</comment>
<evidence type="ECO:0000256" key="4">
    <source>
        <dbReference type="ARBA" id="ARBA00022763"/>
    </source>
</evidence>
<dbReference type="InterPro" id="IPR005118">
    <property type="entry name" value="TRCF_C"/>
</dbReference>
<evidence type="ECO:0000256" key="3">
    <source>
        <dbReference type="ARBA" id="ARBA00022741"/>
    </source>
</evidence>
<evidence type="ECO:0000256" key="10">
    <source>
        <dbReference type="ARBA" id="ARBA00061104"/>
    </source>
</evidence>
<keyword evidence="5 13" id="KW-0378">Hydrolase</keyword>
<evidence type="ECO:0000256" key="12">
    <source>
        <dbReference type="ARBA" id="ARBA00070128"/>
    </source>
</evidence>
<dbReference type="InterPro" id="IPR004576">
    <property type="entry name" value="Mfd"/>
</dbReference>
<comment type="similarity">
    <text evidence="11 13">In the C-terminal section; belongs to the helicase family. RecG subfamily.</text>
</comment>
<evidence type="ECO:0000259" key="14">
    <source>
        <dbReference type="PROSITE" id="PS51192"/>
    </source>
</evidence>
<evidence type="ECO:0000313" key="16">
    <source>
        <dbReference type="EMBL" id="MBU3827190.1"/>
    </source>
</evidence>
<dbReference type="PANTHER" id="PTHR47964">
    <property type="entry name" value="ATP-DEPENDENT DNA HELICASE HOMOLOG RECG, CHLOROPLASTIC"/>
    <property type="match status" value="1"/>
</dbReference>
<dbReference type="SMART" id="SM01058">
    <property type="entry name" value="CarD_TRCF"/>
    <property type="match status" value="1"/>
</dbReference>
<keyword evidence="9 13" id="KW-0234">DNA repair</keyword>
<keyword evidence="4 13" id="KW-0227">DNA damage</keyword>
<dbReference type="GO" id="GO:0016787">
    <property type="term" value="F:hydrolase activity"/>
    <property type="evidence" value="ECO:0007669"/>
    <property type="project" value="UniProtKB-KW"/>
</dbReference>
<evidence type="ECO:0000256" key="1">
    <source>
        <dbReference type="ARBA" id="ARBA00004496"/>
    </source>
</evidence>
<evidence type="ECO:0000256" key="9">
    <source>
        <dbReference type="ARBA" id="ARBA00023204"/>
    </source>
</evidence>
<dbReference type="Pfam" id="PF21132">
    <property type="entry name" value="MFD_D3"/>
    <property type="match status" value="1"/>
</dbReference>
<keyword evidence="6" id="KW-0347">Helicase</keyword>
<dbReference type="Gene3D" id="3.30.2060.10">
    <property type="entry name" value="Penicillin-binding protein 1b domain"/>
    <property type="match status" value="1"/>
</dbReference>
<dbReference type="PROSITE" id="PS51194">
    <property type="entry name" value="HELICASE_CTER"/>
    <property type="match status" value="1"/>
</dbReference>
<dbReference type="SMART" id="SM00982">
    <property type="entry name" value="TRCF"/>
    <property type="match status" value="1"/>
</dbReference>
<evidence type="ECO:0000256" key="2">
    <source>
        <dbReference type="ARBA" id="ARBA00022490"/>
    </source>
</evidence>
<comment type="function">
    <text evidence="13">Couples transcription and DNA repair by recognizing RNA polymerase (RNAP) stalled at DNA lesions. Mediates ATP-dependent release of RNAP and its truncated transcript from the DNA, and recruitment of nucleotide excision repair machinery to the damaged site.</text>
</comment>
<dbReference type="AlphaFoldDB" id="A0A9E2KPJ8"/>
<dbReference type="InterPro" id="IPR001650">
    <property type="entry name" value="Helicase_C-like"/>
</dbReference>
<dbReference type="Proteomes" id="UP000824150">
    <property type="component" value="Unassembled WGS sequence"/>
</dbReference>
<dbReference type="Pfam" id="PF02559">
    <property type="entry name" value="CarD_TRCF_RID"/>
    <property type="match status" value="1"/>
</dbReference>
<dbReference type="SMART" id="SM00490">
    <property type="entry name" value="HELICc"/>
    <property type="match status" value="1"/>
</dbReference>
<protein>
    <recommendedName>
        <fullName evidence="12 13">Transcription-repair-coupling factor</fullName>
        <shortName evidence="13">TRCF</shortName>
        <ecNumber evidence="13">3.6.4.-</ecNumber>
    </recommendedName>
</protein>
<name>A0A9E2KPJ8_9GAMM</name>
<keyword evidence="3 13" id="KW-0547">Nucleotide-binding</keyword>
<dbReference type="FunFam" id="3.40.50.300:FF:000546">
    <property type="entry name" value="Transcription-repair-coupling factor"/>
    <property type="match status" value="1"/>
</dbReference>
<dbReference type="SUPFAM" id="SSF141259">
    <property type="entry name" value="CarD-like"/>
    <property type="match status" value="1"/>
</dbReference>
<dbReference type="GO" id="GO:0003684">
    <property type="term" value="F:damaged DNA binding"/>
    <property type="evidence" value="ECO:0007669"/>
    <property type="project" value="InterPro"/>
</dbReference>
<dbReference type="PROSITE" id="PS51192">
    <property type="entry name" value="HELICASE_ATP_BIND_1"/>
    <property type="match status" value="1"/>
</dbReference>
<dbReference type="Gene3D" id="3.90.1150.50">
    <property type="entry name" value="Transcription-repair-coupling factor, D7 domain"/>
    <property type="match status" value="1"/>
</dbReference>
<dbReference type="InterPro" id="IPR041471">
    <property type="entry name" value="UvrB_inter"/>
</dbReference>
<dbReference type="SUPFAM" id="SSF143517">
    <property type="entry name" value="TRCF domain-like"/>
    <property type="match status" value="1"/>
</dbReference>
<dbReference type="Pfam" id="PF00270">
    <property type="entry name" value="DEAD"/>
    <property type="match status" value="1"/>
</dbReference>
<dbReference type="InterPro" id="IPR003711">
    <property type="entry name" value="CarD-like/TRCF_RID"/>
</dbReference>
<dbReference type="Gene3D" id="3.40.50.11180">
    <property type="match status" value="1"/>
</dbReference>
<dbReference type="Pfam" id="PF00271">
    <property type="entry name" value="Helicase_C"/>
    <property type="match status" value="1"/>
</dbReference>
<keyword evidence="2 13" id="KW-0963">Cytoplasm</keyword>
<dbReference type="GO" id="GO:0005737">
    <property type="term" value="C:cytoplasm"/>
    <property type="evidence" value="ECO:0007669"/>
    <property type="project" value="UniProtKB-SubCell"/>
</dbReference>
<accession>A0A9E2KPJ8</accession>
<sequence>MQIQELIPLTAVKSAPGKTVGSLPGLTLPLGIYSLYRQEPKPLLIICADSADAVALPAQLRSLDLSLPILTFPDYETLPYDTLSPHQDIISTRLTTLAALPYFTHGVVISSVTALLSRLCPTDYVAAHSFMLATGESRDITKLRQALVEQGYLQTEQVLEHGEFALRGSILDIYPMGSDTPYRIDFFDDEVDSISEINLETQRSVRKVERISLLPAHEFPLDKAGIAAFRSNYRDAFPQANLNNHVVYQAISKGAVPAGIEYYLPLFFGKSSTIFDYLPDNSAVIICGQVNAAAQAVFDDACARAKQILGNSDHPPLPVQTLFQSPDEFAAALKARPGISLQATALTEEETALRGKTNFKAQTVPAIAFNPRQQDSAAAFSSFVSTFIGDGGRVLLTAVSEGRRQSLREILPGKLTNTFGIQAASSIEDFVSSSAPLMLSISPATQGFILTKPKLAVLTETEIFGYQAIKQRQRSRKQAISQDAVIANLAQLTEGQVVVHIDHGIGRYRGLKLLTINGVKGEYLAIEYQGGDMLNIPITALDKVARYSGAENPPLSKLGSDAWGKKKHKAAQKVYDAAAQLLDIYARRESRPGTVFEVNEQALDAFAAGFGYEETPDQAAAIAATLNDMQQGRPMDRLICGDVGFGKTEVALRAAFVAADNGKQTAVLVPTTILAEQHYENFKERFAGTPITVEMLSRFKSVKQQHEVIKQLEQGSVDIIIGTHKLLSKGIKFKNLGLVIIDEEHRFGVRQKERLKELRAEVDILTLTATPIPRTLNLAMEGMRELSIIATAPEHRLAVKTFIHENSDELVREAIMRELRRGGQVYYLHNDVATINQRAEQLRKLVPEAKLDIGHGQMSEQDLQRVMRDFYRQRFNLLLCSTIIENGLDIPSANTIIIDRADKLGLAQLHQLRGRVGRSHHQAYAYLFTPPKNLLTRDAQRRLDALASLDELGAGFVLATHDLEIRGAGELLGEEQSGQIESVGFSLYMEMLEQAVKALKEGREPSLADLTAQECEIDLHLPALFPDNYIGDVNTRLSLYKRLSSCVTPEQFEDLKIELIDRFGLLPPESDNLFALSELKRIAGSIGIKRIAGDGNGGIIEFAPTHKVDPRYIASLVTTCKHQEYTLAGPSSLRYRLPESERMPRLKIMRQLLCALRAHANLATKGGNNAR</sequence>
<dbReference type="InterPro" id="IPR037235">
    <property type="entry name" value="TRCF-like_C_D7"/>
</dbReference>
<dbReference type="Gene3D" id="3.40.50.300">
    <property type="entry name" value="P-loop containing nucleotide triphosphate hydrolases"/>
    <property type="match status" value="2"/>
</dbReference>
<gene>
    <name evidence="13 16" type="primary">mfd</name>
    <name evidence="16" type="ORF">IAA31_06850</name>
</gene>
<dbReference type="GO" id="GO:0000716">
    <property type="term" value="P:transcription-coupled nucleotide-excision repair, DNA damage recognition"/>
    <property type="evidence" value="ECO:0007669"/>
    <property type="project" value="UniProtKB-UniRule"/>
</dbReference>
<evidence type="ECO:0000259" key="15">
    <source>
        <dbReference type="PROSITE" id="PS51194"/>
    </source>
</evidence>
<dbReference type="Pfam" id="PF03461">
    <property type="entry name" value="TRCF"/>
    <property type="match status" value="1"/>
</dbReference>
<dbReference type="InterPro" id="IPR011545">
    <property type="entry name" value="DEAD/DEAH_box_helicase_dom"/>
</dbReference>
<feature type="domain" description="Helicase ATP-binding" evidence="14">
    <location>
        <begin position="628"/>
        <end position="789"/>
    </location>
</feature>
<dbReference type="GO" id="GO:0005524">
    <property type="term" value="F:ATP binding"/>
    <property type="evidence" value="ECO:0007669"/>
    <property type="project" value="UniProtKB-UniRule"/>
</dbReference>
<dbReference type="SUPFAM" id="SSF52540">
    <property type="entry name" value="P-loop containing nucleoside triphosphate hydrolases"/>
    <property type="match status" value="4"/>
</dbReference>
<keyword evidence="7 13" id="KW-0067">ATP-binding</keyword>
<dbReference type="InterPro" id="IPR036101">
    <property type="entry name" value="CarD-like/TRCF_RID_sf"/>
</dbReference>
<dbReference type="Gene3D" id="3.40.50.11140">
    <property type="match status" value="1"/>
</dbReference>
<evidence type="ECO:0000256" key="6">
    <source>
        <dbReference type="ARBA" id="ARBA00022806"/>
    </source>
</evidence>
<dbReference type="InterPro" id="IPR047112">
    <property type="entry name" value="RecG/Mfd"/>
</dbReference>
<evidence type="ECO:0000256" key="8">
    <source>
        <dbReference type="ARBA" id="ARBA00023125"/>
    </source>
</evidence>
<evidence type="ECO:0000256" key="11">
    <source>
        <dbReference type="ARBA" id="ARBA00061399"/>
    </source>
</evidence>
<dbReference type="GO" id="GO:0003678">
    <property type="term" value="F:DNA helicase activity"/>
    <property type="evidence" value="ECO:0007669"/>
    <property type="project" value="TreeGrafter"/>
</dbReference>
<evidence type="ECO:0000256" key="5">
    <source>
        <dbReference type="ARBA" id="ARBA00022801"/>
    </source>
</evidence>
<dbReference type="GO" id="GO:0006355">
    <property type="term" value="P:regulation of DNA-templated transcription"/>
    <property type="evidence" value="ECO:0007669"/>
    <property type="project" value="UniProtKB-UniRule"/>
</dbReference>
<dbReference type="EMBL" id="JAHLFG010000074">
    <property type="protein sequence ID" value="MBU3827190.1"/>
    <property type="molecule type" value="Genomic_DNA"/>
</dbReference>
<evidence type="ECO:0000256" key="7">
    <source>
        <dbReference type="ARBA" id="ARBA00022840"/>
    </source>
</evidence>
<dbReference type="Gene3D" id="2.40.10.170">
    <property type="match status" value="1"/>
</dbReference>
<dbReference type="Pfam" id="PF17757">
    <property type="entry name" value="UvrB_inter"/>
    <property type="match status" value="1"/>
</dbReference>
<comment type="caution">
    <text evidence="16">The sequence shown here is derived from an EMBL/GenBank/DDBJ whole genome shotgun (WGS) entry which is preliminary data.</text>
</comment>
<comment type="subcellular location">
    <subcellularLocation>
        <location evidence="1 13">Cytoplasm</location>
    </subcellularLocation>
</comment>
<reference evidence="16" key="1">
    <citation type="journal article" date="2021" name="PeerJ">
        <title>Extensive microbial diversity within the chicken gut microbiome revealed by metagenomics and culture.</title>
        <authorList>
            <person name="Gilroy R."/>
            <person name="Ravi A."/>
            <person name="Getino M."/>
            <person name="Pursley I."/>
            <person name="Horton D.L."/>
            <person name="Alikhan N.F."/>
            <person name="Baker D."/>
            <person name="Gharbi K."/>
            <person name="Hall N."/>
            <person name="Watson M."/>
            <person name="Adriaenssens E.M."/>
            <person name="Foster-Nyarko E."/>
            <person name="Jarju S."/>
            <person name="Secka A."/>
            <person name="Antonio M."/>
            <person name="Oren A."/>
            <person name="Chaudhuri R.R."/>
            <person name="La Ragione R."/>
            <person name="Hildebrand F."/>
            <person name="Pallen M.J."/>
        </authorList>
    </citation>
    <scope>NUCLEOTIDE SEQUENCE</scope>
    <source>
        <strain evidence="16">687</strain>
    </source>
</reference>
<dbReference type="NCBIfam" id="NF007966">
    <property type="entry name" value="PRK10689.1"/>
    <property type="match status" value="1"/>
</dbReference>
<reference evidence="16" key="2">
    <citation type="submission" date="2021-04" db="EMBL/GenBank/DDBJ databases">
        <authorList>
            <person name="Gilroy R."/>
        </authorList>
    </citation>
    <scope>NUCLEOTIDE SEQUENCE</scope>
    <source>
        <strain evidence="16">687</strain>
    </source>
</reference>
<dbReference type="InterPro" id="IPR027417">
    <property type="entry name" value="P-loop_NTPase"/>
</dbReference>
<evidence type="ECO:0000313" key="17">
    <source>
        <dbReference type="Proteomes" id="UP000824150"/>
    </source>
</evidence>